<dbReference type="EMBL" id="BROD01000001">
    <property type="protein sequence ID" value="GKX65834.1"/>
    <property type="molecule type" value="Genomic_DNA"/>
</dbReference>
<dbReference type="Proteomes" id="UP001058074">
    <property type="component" value="Unassembled WGS sequence"/>
</dbReference>
<reference evidence="1" key="1">
    <citation type="journal article" date="2025" name="Int. J. Syst. Evol. Microbiol.">
        <title>Inconstantimicrobium mannanitabidum sp. nov., a novel member of the family Clostridiaceae isolated from anoxic soil under the treatment of reductive soil disinfestation.</title>
        <authorList>
            <person name="Ueki A."/>
            <person name="Tonouchi A."/>
            <person name="Honma S."/>
            <person name="Kaku N."/>
            <person name="Ueki K."/>
        </authorList>
    </citation>
    <scope>NUCLEOTIDE SEQUENCE</scope>
    <source>
        <strain evidence="1">TW13</strain>
    </source>
</reference>
<accession>A0ACB5R9H4</accession>
<comment type="caution">
    <text evidence="1">The sequence shown here is derived from an EMBL/GenBank/DDBJ whole genome shotgun (WGS) entry which is preliminary data.</text>
</comment>
<organism evidence="1 2">
    <name type="scientific">Inconstantimicrobium mannanitabidum</name>
    <dbReference type="NCBI Taxonomy" id="1604901"/>
    <lineage>
        <taxon>Bacteria</taxon>
        <taxon>Bacillati</taxon>
        <taxon>Bacillota</taxon>
        <taxon>Clostridia</taxon>
        <taxon>Eubacteriales</taxon>
        <taxon>Clostridiaceae</taxon>
        <taxon>Inconstantimicrobium</taxon>
    </lineage>
</organism>
<gene>
    <name evidence="1" type="ORF">rsdtw13_10920</name>
</gene>
<proteinExistence type="predicted"/>
<sequence>MILKDNTDKVVELIKKTMNGISKEVGTTLLADMQSGTPVLTGNLRRAETFIVENKDNTFKVILGVDKSIVYAAKVEFENKSYMRSTIDKDKQKIEDIIKKNLGGAMK</sequence>
<protein>
    <submittedName>
        <fullName evidence="1">Uncharacterized protein</fullName>
    </submittedName>
</protein>
<evidence type="ECO:0000313" key="1">
    <source>
        <dbReference type="EMBL" id="GKX65834.1"/>
    </source>
</evidence>
<evidence type="ECO:0000313" key="2">
    <source>
        <dbReference type="Proteomes" id="UP001058074"/>
    </source>
</evidence>
<name>A0ACB5R9H4_9CLOT</name>
<keyword evidence="2" id="KW-1185">Reference proteome</keyword>